<evidence type="ECO:0000313" key="1">
    <source>
        <dbReference type="EMBL" id="ADJ53131.1"/>
    </source>
</evidence>
<reference evidence="1 2" key="1">
    <citation type="journal article" date="2010" name="J. Bacteriol.">
        <title>Brochothrix thermosphacta bacteriophages feature heterogeneous and highly mosaic genomes and utilize unique prophage insertion sites.</title>
        <authorList>
            <person name="Kilcher S."/>
            <person name="Loessner M.J."/>
            <person name="Klumpp J."/>
        </authorList>
    </citation>
    <scope>NUCLEOTIDE SEQUENCE [LARGE SCALE GENOMIC DNA]</scope>
</reference>
<name>D9J0P1_9CAUD</name>
<protein>
    <submittedName>
        <fullName evidence="1">Gp94</fullName>
    </submittedName>
</protein>
<sequence>MAEKSDTLEEKETQREPISYTDADVFIQSAIAVFPEFTAIKQAGFKASLKGQRYFLQEDELVARLEAYLA</sequence>
<dbReference type="Proteomes" id="UP000000331">
    <property type="component" value="Segment"/>
</dbReference>
<dbReference type="GeneID" id="10359127"/>
<organism evidence="1 2">
    <name type="scientific">Brochothrix phage A9</name>
    <dbReference type="NCBI Taxonomy" id="857312"/>
    <lineage>
        <taxon>Viruses</taxon>
        <taxon>Duplodnaviria</taxon>
        <taxon>Heunggongvirae</taxon>
        <taxon>Uroviricota</taxon>
        <taxon>Caudoviricetes</taxon>
        <taxon>Herelleviridae</taxon>
        <taxon>Klumppvirus</taxon>
        <taxon>Klumppvirus A9</taxon>
    </lineage>
</organism>
<dbReference type="RefSeq" id="YP_004301427.1">
    <property type="nucleotide sequence ID" value="NC_015253.1"/>
</dbReference>
<dbReference type="EMBL" id="HM242243">
    <property type="protein sequence ID" value="ADJ53131.1"/>
    <property type="molecule type" value="Genomic_DNA"/>
</dbReference>
<keyword evidence="2" id="KW-1185">Reference proteome</keyword>
<accession>D9J0P1</accession>
<evidence type="ECO:0000313" key="2">
    <source>
        <dbReference type="Proteomes" id="UP000000331"/>
    </source>
</evidence>
<dbReference type="KEGG" id="vg:10359127"/>
<proteinExistence type="predicted"/>